<organism evidence="3 4">
    <name type="scientific">Alicyclobacillus mengziensis</name>
    <dbReference type="NCBI Taxonomy" id="2931921"/>
    <lineage>
        <taxon>Bacteria</taxon>
        <taxon>Bacillati</taxon>
        <taxon>Bacillota</taxon>
        <taxon>Bacilli</taxon>
        <taxon>Bacillales</taxon>
        <taxon>Alicyclobacillaceae</taxon>
        <taxon>Alicyclobacillus</taxon>
    </lineage>
</organism>
<dbReference type="EMBL" id="CP071182">
    <property type="protein sequence ID" value="QSO45818.1"/>
    <property type="molecule type" value="Genomic_DNA"/>
</dbReference>
<dbReference type="Gene3D" id="3.10.129.10">
    <property type="entry name" value="Hotdog Thioesterase"/>
    <property type="match status" value="1"/>
</dbReference>
<dbReference type="Proteomes" id="UP000663505">
    <property type="component" value="Chromosome"/>
</dbReference>
<gene>
    <name evidence="3" type="ORF">JZ786_14860</name>
</gene>
<name>A0A9X7VXX9_9BACL</name>
<dbReference type="InterPro" id="IPR003736">
    <property type="entry name" value="PAAI_dom"/>
</dbReference>
<dbReference type="NCBIfam" id="TIGR00369">
    <property type="entry name" value="unchar_dom_1"/>
    <property type="match status" value="1"/>
</dbReference>
<dbReference type="GO" id="GO:0016289">
    <property type="term" value="F:acyl-CoA hydrolase activity"/>
    <property type="evidence" value="ECO:0007669"/>
    <property type="project" value="UniProtKB-ARBA"/>
</dbReference>
<accession>A0A9X7VXX9</accession>
<evidence type="ECO:0000259" key="2">
    <source>
        <dbReference type="Pfam" id="PF03061"/>
    </source>
</evidence>
<evidence type="ECO:0000313" key="3">
    <source>
        <dbReference type="EMBL" id="QSO45818.1"/>
    </source>
</evidence>
<keyword evidence="1" id="KW-0378">Hydrolase</keyword>
<evidence type="ECO:0000313" key="4">
    <source>
        <dbReference type="Proteomes" id="UP000663505"/>
    </source>
</evidence>
<sequence length="128" mass="14055">MAFIRQPFDEYLGFEYERTAADRVLVRLPLRAIHMNSVGVVHGGVISTLVDVAMSNLIEGDENGVQRAVTVDLHTTFVTGAKGTELVAKAEIVKQGRAMMYADCRVFDAKNHVVARATGSFVMRRTGN</sequence>
<dbReference type="AlphaFoldDB" id="A0A9X7VXX9"/>
<evidence type="ECO:0000256" key="1">
    <source>
        <dbReference type="ARBA" id="ARBA00022801"/>
    </source>
</evidence>
<dbReference type="InterPro" id="IPR029069">
    <property type="entry name" value="HotDog_dom_sf"/>
</dbReference>
<dbReference type="Pfam" id="PF03061">
    <property type="entry name" value="4HBT"/>
    <property type="match status" value="1"/>
</dbReference>
<dbReference type="CDD" id="cd03443">
    <property type="entry name" value="PaaI_thioesterase"/>
    <property type="match status" value="1"/>
</dbReference>
<reference evidence="3 4" key="1">
    <citation type="submission" date="2021-02" db="EMBL/GenBank/DDBJ databases">
        <title>Alicyclobacillus curvatus sp. nov. and Alicyclobacillus mengziensis sp. nov., two acidophilic bacteria isolated from acid mine drainage.</title>
        <authorList>
            <person name="Huang Y."/>
        </authorList>
    </citation>
    <scope>NUCLEOTIDE SEQUENCE [LARGE SCALE GENOMIC DNA]</scope>
    <source>
        <strain evidence="3 4">S30H14</strain>
    </source>
</reference>
<dbReference type="PANTHER" id="PTHR43240">
    <property type="entry name" value="1,4-DIHYDROXY-2-NAPHTHOYL-COA THIOESTERASE 1"/>
    <property type="match status" value="1"/>
</dbReference>
<protein>
    <submittedName>
        <fullName evidence="3">PaaI family thioesterase</fullName>
    </submittedName>
</protein>
<dbReference type="SUPFAM" id="SSF54637">
    <property type="entry name" value="Thioesterase/thiol ester dehydrase-isomerase"/>
    <property type="match status" value="1"/>
</dbReference>
<dbReference type="KEGG" id="afx:JZ786_14860"/>
<dbReference type="InterPro" id="IPR006683">
    <property type="entry name" value="Thioestr_dom"/>
</dbReference>
<proteinExistence type="predicted"/>
<keyword evidence="4" id="KW-1185">Reference proteome</keyword>
<feature type="domain" description="Thioesterase" evidence="2">
    <location>
        <begin position="39"/>
        <end position="114"/>
    </location>
</feature>
<dbReference type="RefSeq" id="WP_206655191.1">
    <property type="nucleotide sequence ID" value="NZ_CP071182.1"/>
</dbReference>